<reference evidence="4 5" key="1">
    <citation type="submission" date="2018-11" db="EMBL/GenBank/DDBJ databases">
        <title>Genomic Encyclopedia of Type Strains, Phase IV (KMG-IV): sequencing the most valuable type-strain genomes for metagenomic binning, comparative biology and taxonomic classification.</title>
        <authorList>
            <person name="Goeker M."/>
        </authorList>
    </citation>
    <scope>NUCLEOTIDE SEQUENCE [LARGE SCALE GENOMIC DNA]</scope>
    <source>
        <strain evidence="4 5">DSM 27238</strain>
    </source>
</reference>
<evidence type="ECO:0000313" key="5">
    <source>
        <dbReference type="Proteomes" id="UP000281691"/>
    </source>
</evidence>
<feature type="region of interest" description="Disordered" evidence="1">
    <location>
        <begin position="22"/>
        <end position="69"/>
    </location>
</feature>
<dbReference type="EMBL" id="RKQP01000002">
    <property type="protein sequence ID" value="RPE83778.1"/>
    <property type="molecule type" value="Genomic_DNA"/>
</dbReference>
<sequence>MKKVTKFSLAILSSLVLAACSSGGGSGDNHSNNDAKQNTKPAVKPESAKPAVKPESAKPAVKPTNTDNKLSINKEGTGAVYIISDMDNNSKVTHKVLNNADNLNLIVVDGKPIRVSYEDIGIRAGYWARVNGSASCCGVFNSVRFGVIPSNGPEEKDYIFYNGKVSKNVPTSGTASYTGQFVITGNAKQFDDEDYLFGDAKFKADFTNKQLKGSLEEASLKPIAVEAKIDGNAFSGSASSADFSTKANVEGKFFGENAKELGGIFDDGKNWGGAFGASK</sequence>
<evidence type="ECO:0000256" key="1">
    <source>
        <dbReference type="SAM" id="MobiDB-lite"/>
    </source>
</evidence>
<comment type="caution">
    <text evidence="4">The sequence shown here is derived from an EMBL/GenBank/DDBJ whole genome shotgun (WGS) entry which is preliminary data.</text>
</comment>
<dbReference type="Proteomes" id="UP000281691">
    <property type="component" value="Unassembled WGS sequence"/>
</dbReference>
<keyword evidence="2" id="KW-0732">Signal</keyword>
<dbReference type="Gene3D" id="2.40.160.90">
    <property type="match status" value="1"/>
</dbReference>
<organism evidence="4 5">
    <name type="scientific">Vespertiliibacter pulmonis</name>
    <dbReference type="NCBI Taxonomy" id="1443036"/>
    <lineage>
        <taxon>Bacteria</taxon>
        <taxon>Pseudomonadati</taxon>
        <taxon>Pseudomonadota</taxon>
        <taxon>Gammaproteobacteria</taxon>
        <taxon>Pasteurellales</taxon>
        <taxon>Pasteurellaceae</taxon>
        <taxon>Vespertiliibacter</taxon>
    </lineage>
</organism>
<feature type="signal peptide" evidence="2">
    <location>
        <begin position="1"/>
        <end position="18"/>
    </location>
</feature>
<feature type="domain" description="Transferrin-binding protein B C-lobe/N-lobe beta-barrel" evidence="3">
    <location>
        <begin position="169"/>
        <end position="279"/>
    </location>
</feature>
<evidence type="ECO:0000256" key="2">
    <source>
        <dbReference type="SAM" id="SignalP"/>
    </source>
</evidence>
<dbReference type="PROSITE" id="PS51257">
    <property type="entry name" value="PROKAR_LIPOPROTEIN"/>
    <property type="match status" value="1"/>
</dbReference>
<accession>A0A3N4VLM2</accession>
<evidence type="ECO:0000313" key="4">
    <source>
        <dbReference type="EMBL" id="RPE83778.1"/>
    </source>
</evidence>
<dbReference type="InterPro" id="IPR054843">
    <property type="entry name" value="Slam_hemophilin_C"/>
</dbReference>
<dbReference type="SUPFAM" id="SSF56925">
    <property type="entry name" value="OMPA-like"/>
    <property type="match status" value="1"/>
</dbReference>
<protein>
    <submittedName>
        <fullName evidence="4">Transferrin binding protein</fullName>
    </submittedName>
</protein>
<gene>
    <name evidence="4" type="ORF">EDC46_0981</name>
</gene>
<evidence type="ECO:0000259" key="3">
    <source>
        <dbReference type="Pfam" id="PF01298"/>
    </source>
</evidence>
<dbReference type="InterPro" id="IPR001677">
    <property type="entry name" value="TbpB_B_D"/>
</dbReference>
<dbReference type="InterPro" id="IPR011250">
    <property type="entry name" value="OMP/PagP_B-barrel"/>
</dbReference>
<keyword evidence="5" id="KW-1185">Reference proteome</keyword>
<proteinExistence type="predicted"/>
<dbReference type="NCBIfam" id="NF041636">
    <property type="entry name" value="slam_lipo"/>
    <property type="match status" value="1"/>
</dbReference>
<dbReference type="RefSeq" id="WP_170152429.1">
    <property type="nucleotide sequence ID" value="NZ_CP016615.1"/>
</dbReference>
<dbReference type="Pfam" id="PF01298">
    <property type="entry name" value="TbpB_B_D"/>
    <property type="match status" value="1"/>
</dbReference>
<feature type="chain" id="PRO_5018015994" evidence="2">
    <location>
        <begin position="19"/>
        <end position="279"/>
    </location>
</feature>
<name>A0A3N4VLM2_9PAST</name>
<dbReference type="AlphaFoldDB" id="A0A3N4VLM2"/>